<dbReference type="AlphaFoldDB" id="A0A6J6I8N2"/>
<keyword evidence="4 8" id="KW-0812">Transmembrane</keyword>
<feature type="transmembrane region" description="Helical" evidence="8">
    <location>
        <begin position="26"/>
        <end position="54"/>
    </location>
</feature>
<evidence type="ECO:0000256" key="2">
    <source>
        <dbReference type="ARBA" id="ARBA00022448"/>
    </source>
</evidence>
<keyword evidence="2" id="KW-0813">Transport</keyword>
<evidence type="ECO:0000256" key="4">
    <source>
        <dbReference type="ARBA" id="ARBA00022692"/>
    </source>
</evidence>
<dbReference type="Pfam" id="PF02386">
    <property type="entry name" value="TrkH"/>
    <property type="match status" value="1"/>
</dbReference>
<dbReference type="GO" id="GO:0030001">
    <property type="term" value="P:metal ion transport"/>
    <property type="evidence" value="ECO:0007669"/>
    <property type="project" value="UniProtKB-ARBA"/>
</dbReference>
<name>A0A6J6I8N2_9ZZZZ</name>
<reference evidence="9" key="1">
    <citation type="submission" date="2020-05" db="EMBL/GenBank/DDBJ databases">
        <authorList>
            <person name="Chiriac C."/>
            <person name="Salcher M."/>
            <person name="Ghai R."/>
            <person name="Kavagutti S V."/>
        </authorList>
    </citation>
    <scope>NUCLEOTIDE SEQUENCE</scope>
</reference>
<evidence type="ECO:0000256" key="5">
    <source>
        <dbReference type="ARBA" id="ARBA00022989"/>
    </source>
</evidence>
<dbReference type="EMBL" id="CAFBLO010000006">
    <property type="protein sequence ID" value="CAB4858740.1"/>
    <property type="molecule type" value="Genomic_DNA"/>
</dbReference>
<accession>A0A6J6I8N2</accession>
<evidence type="ECO:0000256" key="1">
    <source>
        <dbReference type="ARBA" id="ARBA00004651"/>
    </source>
</evidence>
<comment type="subcellular location">
    <subcellularLocation>
        <location evidence="1">Cell membrane</location>
        <topology evidence="1">Multi-pass membrane protein</topology>
    </subcellularLocation>
</comment>
<sequence>MQTRTAGFNSVDIGAMNPETWLGMDALMFIGAGPAGTAGGIKVTTFAVLAFIVWTELKGDSAVNIFGKRLSRSVHRQAITIALLAVAYIAFSTILMQLTTNESTDRIIFEVISAFGTVGLSTGITANLSDPALINLMLLMIVGRLGPLTLSTALLLTHRPKLYEFPKERPILG</sequence>
<dbReference type="GO" id="GO:0008324">
    <property type="term" value="F:monoatomic cation transmembrane transporter activity"/>
    <property type="evidence" value="ECO:0007669"/>
    <property type="project" value="InterPro"/>
</dbReference>
<organism evidence="9">
    <name type="scientific">freshwater metagenome</name>
    <dbReference type="NCBI Taxonomy" id="449393"/>
    <lineage>
        <taxon>unclassified sequences</taxon>
        <taxon>metagenomes</taxon>
        <taxon>ecological metagenomes</taxon>
    </lineage>
</organism>
<keyword evidence="7 8" id="KW-0472">Membrane</keyword>
<feature type="transmembrane region" description="Helical" evidence="8">
    <location>
        <begin position="107"/>
        <end position="126"/>
    </location>
</feature>
<gene>
    <name evidence="9" type="ORF">UFOPK1961_00111</name>
    <name evidence="10" type="ORF">UFOPK3364_00127</name>
</gene>
<evidence type="ECO:0000256" key="8">
    <source>
        <dbReference type="SAM" id="Phobius"/>
    </source>
</evidence>
<dbReference type="GO" id="GO:0005886">
    <property type="term" value="C:plasma membrane"/>
    <property type="evidence" value="ECO:0007669"/>
    <property type="project" value="UniProtKB-SubCell"/>
</dbReference>
<evidence type="ECO:0000256" key="3">
    <source>
        <dbReference type="ARBA" id="ARBA00022475"/>
    </source>
</evidence>
<evidence type="ECO:0000313" key="10">
    <source>
        <dbReference type="EMBL" id="CAB4858740.1"/>
    </source>
</evidence>
<dbReference type="PANTHER" id="PTHR32024:SF1">
    <property type="entry name" value="KTR SYSTEM POTASSIUM UPTAKE PROTEIN B"/>
    <property type="match status" value="1"/>
</dbReference>
<proteinExistence type="predicted"/>
<dbReference type="InterPro" id="IPR003445">
    <property type="entry name" value="Cat_transpt"/>
</dbReference>
<feature type="transmembrane region" description="Helical" evidence="8">
    <location>
        <begin position="132"/>
        <end position="157"/>
    </location>
</feature>
<keyword evidence="6" id="KW-0406">Ion transport</keyword>
<evidence type="ECO:0000256" key="6">
    <source>
        <dbReference type="ARBA" id="ARBA00023065"/>
    </source>
</evidence>
<dbReference type="EMBL" id="CAEZVJ010000006">
    <property type="protein sequence ID" value="CAB4621776.1"/>
    <property type="molecule type" value="Genomic_DNA"/>
</dbReference>
<keyword evidence="5 8" id="KW-1133">Transmembrane helix</keyword>
<protein>
    <submittedName>
        <fullName evidence="9">Unannotated protein</fullName>
    </submittedName>
</protein>
<evidence type="ECO:0000256" key="7">
    <source>
        <dbReference type="ARBA" id="ARBA00023136"/>
    </source>
</evidence>
<dbReference type="PANTHER" id="PTHR32024">
    <property type="entry name" value="TRK SYSTEM POTASSIUM UPTAKE PROTEIN TRKG-RELATED"/>
    <property type="match status" value="1"/>
</dbReference>
<feature type="transmembrane region" description="Helical" evidence="8">
    <location>
        <begin position="74"/>
        <end position="95"/>
    </location>
</feature>
<evidence type="ECO:0000313" key="9">
    <source>
        <dbReference type="EMBL" id="CAB4621776.1"/>
    </source>
</evidence>
<keyword evidence="3" id="KW-1003">Cell membrane</keyword>